<protein>
    <submittedName>
        <fullName evidence="1">Uncharacterized protein</fullName>
    </submittedName>
</protein>
<gene>
    <name evidence="1" type="ORF">NCTC12965_08021</name>
</gene>
<evidence type="ECO:0000313" key="1">
    <source>
        <dbReference type="EMBL" id="VTR59400.1"/>
    </source>
</evidence>
<organism evidence="1">
    <name type="scientific">Serratia fonticola</name>
    <dbReference type="NCBI Taxonomy" id="47917"/>
    <lineage>
        <taxon>Bacteria</taxon>
        <taxon>Pseudomonadati</taxon>
        <taxon>Pseudomonadota</taxon>
        <taxon>Gammaproteobacteria</taxon>
        <taxon>Enterobacterales</taxon>
        <taxon>Yersiniaceae</taxon>
        <taxon>Serratia</taxon>
    </lineage>
</organism>
<name>A0A4U9WIM2_SERFO</name>
<dbReference type="AlphaFoldDB" id="A0A4U9WIM2"/>
<sequence>MARVVFQSLISGLQRVGMDERGPIVAQGKSHGPLFCALFRPVGNLSIKIGMQCANRHGRA</sequence>
<proteinExistence type="predicted"/>
<accession>A0A4U9WIM2</accession>
<reference evidence="1" key="1">
    <citation type="submission" date="2019-05" db="EMBL/GenBank/DDBJ databases">
        <authorList>
            <consortium name="Pathogen Informatics"/>
        </authorList>
    </citation>
    <scope>NUCLEOTIDE SEQUENCE [LARGE SCALE GENOMIC DNA]</scope>
    <source>
        <strain evidence="1">NCTC12965</strain>
    </source>
</reference>
<dbReference type="EMBL" id="CABEEZ010000159">
    <property type="protein sequence ID" value="VTR59400.1"/>
    <property type="molecule type" value="Genomic_DNA"/>
</dbReference>